<dbReference type="Proteomes" id="UP000321405">
    <property type="component" value="Unassembled WGS sequence"/>
</dbReference>
<dbReference type="NCBIfam" id="TIGR00401">
    <property type="entry name" value="msrA"/>
    <property type="match status" value="1"/>
</dbReference>
<keyword evidence="1 4" id="KW-0560">Oxidoreductase</keyword>
<reference evidence="6 7" key="1">
    <citation type="submission" date="2019-07" db="EMBL/GenBank/DDBJ databases">
        <title>Whole genome shotgun sequence of Swaminathania salitolerans NBRC 104436.</title>
        <authorList>
            <person name="Hosoyama A."/>
            <person name="Uohara A."/>
            <person name="Ohji S."/>
            <person name="Ichikawa N."/>
        </authorList>
    </citation>
    <scope>NUCLEOTIDE SEQUENCE [LARGE SCALE GENOMIC DNA]</scope>
    <source>
        <strain evidence="6 7">NBRC 104436</strain>
    </source>
</reference>
<comment type="caution">
    <text evidence="6">The sequence shown here is derived from an EMBL/GenBank/DDBJ whole genome shotgun (WGS) entry which is preliminary data.</text>
</comment>
<dbReference type="EC" id="1.8.4.11" evidence="4"/>
<comment type="catalytic activity">
    <reaction evidence="2 4">
        <text>L-methionyl-[protein] + [thioredoxin]-disulfide + H2O = L-methionyl-(S)-S-oxide-[protein] + [thioredoxin]-dithiol</text>
        <dbReference type="Rhea" id="RHEA:14217"/>
        <dbReference type="Rhea" id="RHEA-COMP:10698"/>
        <dbReference type="Rhea" id="RHEA-COMP:10700"/>
        <dbReference type="Rhea" id="RHEA-COMP:12313"/>
        <dbReference type="Rhea" id="RHEA-COMP:12315"/>
        <dbReference type="ChEBI" id="CHEBI:15377"/>
        <dbReference type="ChEBI" id="CHEBI:16044"/>
        <dbReference type="ChEBI" id="CHEBI:29950"/>
        <dbReference type="ChEBI" id="CHEBI:44120"/>
        <dbReference type="ChEBI" id="CHEBI:50058"/>
        <dbReference type="EC" id="1.8.4.11"/>
    </reaction>
</comment>
<dbReference type="PANTHER" id="PTHR43774">
    <property type="entry name" value="PEPTIDE METHIONINE SULFOXIDE REDUCTASE"/>
    <property type="match status" value="1"/>
</dbReference>
<dbReference type="InterPro" id="IPR036509">
    <property type="entry name" value="Met_Sox_Rdtase_MsrA_sf"/>
</dbReference>
<dbReference type="InterPro" id="IPR002569">
    <property type="entry name" value="Met_Sox_Rdtase_MsrA_dom"/>
</dbReference>
<evidence type="ECO:0000313" key="7">
    <source>
        <dbReference type="Proteomes" id="UP000321405"/>
    </source>
</evidence>
<evidence type="ECO:0000256" key="1">
    <source>
        <dbReference type="ARBA" id="ARBA00023002"/>
    </source>
</evidence>
<evidence type="ECO:0000256" key="4">
    <source>
        <dbReference type="HAMAP-Rule" id="MF_01401"/>
    </source>
</evidence>
<feature type="active site" evidence="4">
    <location>
        <position position="20"/>
    </location>
</feature>
<sequence>MSEASMSEAQFDKALLGGGCFWCTEAIFSGLRGVLSVRPGYAGGRWENPSYEQVCTGATGHAEVVEIVFDPGQISYEDLLRIFYTTHDPTQRNRQGNDIGTQYRSVIFALDEGQGKSAQAVTQEIERSGIWPDPLVTEIAGPAPFWEAEEKHHDYFARNPETAYCSAVVAPKVAKARKMYRDRLKA</sequence>
<dbReference type="SUPFAM" id="SSF55068">
    <property type="entry name" value="Peptide methionine sulfoxide reductase"/>
    <property type="match status" value="1"/>
</dbReference>
<name>A0A511BP24_9PROT</name>
<accession>A0A511BP24</accession>
<dbReference type="RefSeq" id="WP_246103665.1">
    <property type="nucleotide sequence ID" value="NZ_BJVC01000002.1"/>
</dbReference>
<dbReference type="GO" id="GO:0008113">
    <property type="term" value="F:peptide-methionine (S)-S-oxide reductase activity"/>
    <property type="evidence" value="ECO:0007669"/>
    <property type="project" value="UniProtKB-UniRule"/>
</dbReference>
<gene>
    <name evidence="4 6" type="primary">msrA</name>
    <name evidence="6" type="ORF">SSA02_12420</name>
</gene>
<proteinExistence type="inferred from homology"/>
<dbReference type="PANTHER" id="PTHR43774:SF1">
    <property type="entry name" value="PEPTIDE METHIONINE SULFOXIDE REDUCTASE MSRA 2"/>
    <property type="match status" value="1"/>
</dbReference>
<comment type="function">
    <text evidence="4">Has an important function as a repair enzyme for proteins that have been inactivated by oxidation. Catalyzes the reversible oxidation-reduction of methionine sulfoxide in proteins to methionine.</text>
</comment>
<dbReference type="Pfam" id="PF01625">
    <property type="entry name" value="PMSR"/>
    <property type="match status" value="1"/>
</dbReference>
<feature type="domain" description="Peptide methionine sulphoxide reductase MsrA" evidence="5">
    <location>
        <begin position="13"/>
        <end position="165"/>
    </location>
</feature>
<dbReference type="HAMAP" id="MF_01401">
    <property type="entry name" value="MsrA"/>
    <property type="match status" value="1"/>
</dbReference>
<evidence type="ECO:0000256" key="2">
    <source>
        <dbReference type="ARBA" id="ARBA00047806"/>
    </source>
</evidence>
<evidence type="ECO:0000313" key="6">
    <source>
        <dbReference type="EMBL" id="GEL02079.1"/>
    </source>
</evidence>
<protein>
    <recommendedName>
        <fullName evidence="4">Peptide methionine sulfoxide reductase MsrA</fullName>
        <shortName evidence="4">Protein-methionine-S-oxide reductase</shortName>
        <ecNumber evidence="4">1.8.4.11</ecNumber>
    </recommendedName>
    <alternativeName>
        <fullName evidence="4">Peptide-methionine (S)-S-oxide reductase</fullName>
        <shortName evidence="4">Peptide Met(O) reductase</shortName>
    </alternativeName>
</protein>
<organism evidence="6 7">
    <name type="scientific">Swaminathania salitolerans</name>
    <dbReference type="NCBI Taxonomy" id="182838"/>
    <lineage>
        <taxon>Bacteria</taxon>
        <taxon>Pseudomonadati</taxon>
        <taxon>Pseudomonadota</taxon>
        <taxon>Alphaproteobacteria</taxon>
        <taxon>Acetobacterales</taxon>
        <taxon>Acetobacteraceae</taxon>
        <taxon>Swaminathania</taxon>
    </lineage>
</organism>
<keyword evidence="7" id="KW-1185">Reference proteome</keyword>
<evidence type="ECO:0000256" key="3">
    <source>
        <dbReference type="ARBA" id="ARBA00048782"/>
    </source>
</evidence>
<dbReference type="GO" id="GO:0033744">
    <property type="term" value="F:L-methionine:thioredoxin-disulfide S-oxidoreductase activity"/>
    <property type="evidence" value="ECO:0007669"/>
    <property type="project" value="RHEA"/>
</dbReference>
<evidence type="ECO:0000259" key="5">
    <source>
        <dbReference type="Pfam" id="PF01625"/>
    </source>
</evidence>
<comment type="similarity">
    <text evidence="4">Belongs to the MsrA Met sulfoxide reductase family.</text>
</comment>
<comment type="catalytic activity">
    <reaction evidence="3 4">
        <text>[thioredoxin]-disulfide + L-methionine + H2O = L-methionine (S)-S-oxide + [thioredoxin]-dithiol</text>
        <dbReference type="Rhea" id="RHEA:19993"/>
        <dbReference type="Rhea" id="RHEA-COMP:10698"/>
        <dbReference type="Rhea" id="RHEA-COMP:10700"/>
        <dbReference type="ChEBI" id="CHEBI:15377"/>
        <dbReference type="ChEBI" id="CHEBI:29950"/>
        <dbReference type="ChEBI" id="CHEBI:50058"/>
        <dbReference type="ChEBI" id="CHEBI:57844"/>
        <dbReference type="ChEBI" id="CHEBI:58772"/>
        <dbReference type="EC" id="1.8.4.11"/>
    </reaction>
</comment>
<dbReference type="EMBL" id="BJVC01000002">
    <property type="protein sequence ID" value="GEL02079.1"/>
    <property type="molecule type" value="Genomic_DNA"/>
</dbReference>
<dbReference type="AlphaFoldDB" id="A0A511BP24"/>
<dbReference type="Gene3D" id="3.30.1060.10">
    <property type="entry name" value="Peptide methionine sulphoxide reductase MsrA"/>
    <property type="match status" value="1"/>
</dbReference>